<dbReference type="Gene3D" id="2.60.40.10">
    <property type="entry name" value="Immunoglobulins"/>
    <property type="match status" value="1"/>
</dbReference>
<dbReference type="Proteomes" id="UP000824115">
    <property type="component" value="Unassembled WGS sequence"/>
</dbReference>
<accession>A0A9D2GQQ8</accession>
<reference evidence="2" key="1">
    <citation type="journal article" date="2021" name="PeerJ">
        <title>Extensive microbial diversity within the chicken gut microbiome revealed by metagenomics and culture.</title>
        <authorList>
            <person name="Gilroy R."/>
            <person name="Ravi A."/>
            <person name="Getino M."/>
            <person name="Pursley I."/>
            <person name="Horton D.L."/>
            <person name="Alikhan N.F."/>
            <person name="Baker D."/>
            <person name="Gharbi K."/>
            <person name="Hall N."/>
            <person name="Watson M."/>
            <person name="Adriaenssens E.M."/>
            <person name="Foster-Nyarko E."/>
            <person name="Jarju S."/>
            <person name="Secka A."/>
            <person name="Antonio M."/>
            <person name="Oren A."/>
            <person name="Chaudhuri R.R."/>
            <person name="La Ragione R."/>
            <person name="Hildebrand F."/>
            <person name="Pallen M.J."/>
        </authorList>
    </citation>
    <scope>NUCLEOTIDE SEQUENCE</scope>
    <source>
        <strain evidence="2">Gambia16-554</strain>
    </source>
</reference>
<dbReference type="InterPro" id="IPR041696">
    <property type="entry name" value="PKD_3"/>
</dbReference>
<protein>
    <recommendedName>
        <fullName evidence="1">Bacteroidetes PKD-like domain-containing protein</fullName>
    </recommendedName>
</protein>
<feature type="non-terminal residue" evidence="2">
    <location>
        <position position="159"/>
    </location>
</feature>
<gene>
    <name evidence="2" type="ORF">IAC04_03960</name>
</gene>
<feature type="domain" description="Bacteroidetes PKD-like" evidence="1">
    <location>
        <begin position="111"/>
        <end position="157"/>
    </location>
</feature>
<dbReference type="EMBL" id="DXAW01000077">
    <property type="protein sequence ID" value="HIZ85628.1"/>
    <property type="molecule type" value="Genomic_DNA"/>
</dbReference>
<sequence>MRKIIFAFIFSIVLVFTGCREQRSSLPPVILLEQQIYETAVNEPVTVTPEYENCPDGTVYLWTLNGETVSQEPSLTFSGDEPGSLYFLLTVSNQAGEDRAEIRIDVYGQNPPVISLPGAIVGFSVLQDSLLALAPEVSSALPVTYSWTVDGKEVSTDSV</sequence>
<feature type="domain" description="Bacteroidetes PKD-like" evidence="1">
    <location>
        <begin position="27"/>
        <end position="93"/>
    </location>
</feature>
<comment type="caution">
    <text evidence="2">The sequence shown here is derived from an EMBL/GenBank/DDBJ whole genome shotgun (WGS) entry which is preliminary data.</text>
</comment>
<dbReference type="AlphaFoldDB" id="A0A9D2GQQ8"/>
<proteinExistence type="predicted"/>
<organism evidence="2 3">
    <name type="scientific">Candidatus Coprenecus stercoravium</name>
    <dbReference type="NCBI Taxonomy" id="2840735"/>
    <lineage>
        <taxon>Bacteria</taxon>
        <taxon>Pseudomonadati</taxon>
        <taxon>Bacteroidota</taxon>
        <taxon>Bacteroidia</taxon>
        <taxon>Bacteroidales</taxon>
        <taxon>Rikenellaceae</taxon>
        <taxon>Rikenellaceae incertae sedis</taxon>
        <taxon>Candidatus Coprenecus</taxon>
    </lineage>
</organism>
<reference evidence="2" key="2">
    <citation type="submission" date="2021-04" db="EMBL/GenBank/DDBJ databases">
        <authorList>
            <person name="Gilroy R."/>
        </authorList>
    </citation>
    <scope>NUCLEOTIDE SEQUENCE</scope>
    <source>
        <strain evidence="2">Gambia16-554</strain>
    </source>
</reference>
<evidence type="ECO:0000313" key="3">
    <source>
        <dbReference type="Proteomes" id="UP000824115"/>
    </source>
</evidence>
<name>A0A9D2GQQ8_9BACT</name>
<evidence type="ECO:0000313" key="2">
    <source>
        <dbReference type="EMBL" id="HIZ85628.1"/>
    </source>
</evidence>
<dbReference type="SUPFAM" id="SSF49299">
    <property type="entry name" value="PKD domain"/>
    <property type="match status" value="1"/>
</dbReference>
<dbReference type="InterPro" id="IPR013783">
    <property type="entry name" value="Ig-like_fold"/>
</dbReference>
<dbReference type="PROSITE" id="PS51257">
    <property type="entry name" value="PROKAR_LIPOPROTEIN"/>
    <property type="match status" value="1"/>
</dbReference>
<dbReference type="InterPro" id="IPR035986">
    <property type="entry name" value="PKD_dom_sf"/>
</dbReference>
<dbReference type="Pfam" id="PF16820">
    <property type="entry name" value="PKD_3"/>
    <property type="match status" value="2"/>
</dbReference>
<evidence type="ECO:0000259" key="1">
    <source>
        <dbReference type="Pfam" id="PF16820"/>
    </source>
</evidence>